<gene>
    <name evidence="1" type="ORF">ACFPIJ_39620</name>
</gene>
<protein>
    <recommendedName>
        <fullName evidence="3">HEAT repeat domain-containing protein</fullName>
    </recommendedName>
</protein>
<keyword evidence="2" id="KW-1185">Reference proteome</keyword>
<dbReference type="Proteomes" id="UP001595912">
    <property type="component" value="Unassembled WGS sequence"/>
</dbReference>
<reference evidence="2" key="1">
    <citation type="journal article" date="2019" name="Int. J. Syst. Evol. Microbiol.">
        <title>The Global Catalogue of Microorganisms (GCM) 10K type strain sequencing project: providing services to taxonomists for standard genome sequencing and annotation.</title>
        <authorList>
            <consortium name="The Broad Institute Genomics Platform"/>
            <consortium name="The Broad Institute Genome Sequencing Center for Infectious Disease"/>
            <person name="Wu L."/>
            <person name="Ma J."/>
        </authorList>
    </citation>
    <scope>NUCLEOTIDE SEQUENCE [LARGE SCALE GENOMIC DNA]</scope>
    <source>
        <strain evidence="2">CGMCC 4.7152</strain>
    </source>
</reference>
<accession>A0ABV9W6L7</accession>
<comment type="caution">
    <text evidence="1">The sequence shown here is derived from an EMBL/GenBank/DDBJ whole genome shotgun (WGS) entry which is preliminary data.</text>
</comment>
<evidence type="ECO:0000313" key="2">
    <source>
        <dbReference type="Proteomes" id="UP001595912"/>
    </source>
</evidence>
<dbReference type="EMBL" id="JBHSIU010000054">
    <property type="protein sequence ID" value="MFC5003922.1"/>
    <property type="molecule type" value="Genomic_DNA"/>
</dbReference>
<dbReference type="RefSeq" id="WP_380123310.1">
    <property type="nucleotide sequence ID" value="NZ_JBHSIU010000054.1"/>
</dbReference>
<name>A0ABV9W6L7_9ACTN</name>
<evidence type="ECO:0008006" key="3">
    <source>
        <dbReference type="Google" id="ProtNLM"/>
    </source>
</evidence>
<sequence length="376" mass="39664">MDAATLTGQLRRGRGLGLRRAQADAGPGAASAVYGCIIDDPREDKQSESRDWYLLRLVAGLRLDCGPIVAHLLTPVREADDDEWRISLAVDVLAALARDGDARAADGLRRYVAEGRYWAWALNAMWEECGPTMCAGLGAVALARADDEELARTAAEDWGPWSAWAEDEPRIRAVLDARRRARGAPRESPSLLAVPSDQLAATVGRDGVAAVRAALAELGRRGDPVVLDLAEDVSLRNRYGPPSGTGAAIRALGAAALDRARRWAGGDDPVLVYVAEGILALHGTAVDVPVLLAALTRAAEEREWCAAETPARGLGRLGVAAAVPTLRFLWAETTHSYARGDYLAGLVGAAGSGAADVLDEAADDCEPLVREQAAAG</sequence>
<proteinExistence type="predicted"/>
<organism evidence="1 2">
    <name type="scientific">Dactylosporangium cerinum</name>
    <dbReference type="NCBI Taxonomy" id="1434730"/>
    <lineage>
        <taxon>Bacteria</taxon>
        <taxon>Bacillati</taxon>
        <taxon>Actinomycetota</taxon>
        <taxon>Actinomycetes</taxon>
        <taxon>Micromonosporales</taxon>
        <taxon>Micromonosporaceae</taxon>
        <taxon>Dactylosporangium</taxon>
    </lineage>
</organism>
<evidence type="ECO:0000313" key="1">
    <source>
        <dbReference type="EMBL" id="MFC5003922.1"/>
    </source>
</evidence>